<evidence type="ECO:0000313" key="2">
    <source>
        <dbReference type="EMBL" id="SPF31190.1"/>
    </source>
</evidence>
<dbReference type="RefSeq" id="WP_211310433.1">
    <property type="nucleotide sequence ID" value="NZ_OMKW01000006.1"/>
</dbReference>
<dbReference type="Proteomes" id="UP000244932">
    <property type="component" value="Unassembled WGS sequence"/>
</dbReference>
<organism evidence="2 3">
    <name type="scientific">Pontivivens insulae</name>
    <dbReference type="NCBI Taxonomy" id="1639689"/>
    <lineage>
        <taxon>Bacteria</taxon>
        <taxon>Pseudomonadati</taxon>
        <taxon>Pseudomonadota</taxon>
        <taxon>Alphaproteobacteria</taxon>
        <taxon>Rhodobacterales</taxon>
        <taxon>Paracoccaceae</taxon>
        <taxon>Pontivivens</taxon>
    </lineage>
</organism>
<dbReference type="EMBL" id="OMKW01000006">
    <property type="protein sequence ID" value="SPF31190.1"/>
    <property type="molecule type" value="Genomic_DNA"/>
</dbReference>
<reference evidence="2 3" key="1">
    <citation type="submission" date="2018-03" db="EMBL/GenBank/DDBJ databases">
        <authorList>
            <person name="Keele B.F."/>
        </authorList>
    </citation>
    <scope>NUCLEOTIDE SEQUENCE [LARGE SCALE GENOMIC DNA]</scope>
    <source>
        <strain evidence="2 3">CeCT 8812</strain>
    </source>
</reference>
<proteinExistence type="predicted"/>
<keyword evidence="3" id="KW-1185">Reference proteome</keyword>
<gene>
    <name evidence="2" type="ORF">POI8812_03541</name>
</gene>
<dbReference type="Pfam" id="PF13817">
    <property type="entry name" value="DDE_Tnp_IS66_C"/>
    <property type="match status" value="1"/>
</dbReference>
<evidence type="ECO:0000259" key="1">
    <source>
        <dbReference type="Pfam" id="PF13817"/>
    </source>
</evidence>
<sequence>MFACSEGGGKAMASAITVIETAKLDNVDQQAWLTWLLSQIADLKITRFDELLLGIALIKQRKSCFPSRQVGFKGQARRGGRG</sequence>
<dbReference type="AlphaFoldDB" id="A0A2R8AGJ1"/>
<feature type="domain" description="Transposase IS66 C-terminal" evidence="1">
    <location>
        <begin position="17"/>
        <end position="52"/>
    </location>
</feature>
<name>A0A2R8AGJ1_9RHOB</name>
<dbReference type="InterPro" id="IPR039552">
    <property type="entry name" value="IS66_C"/>
</dbReference>
<protein>
    <recommendedName>
        <fullName evidence="1">Transposase IS66 C-terminal domain-containing protein</fullName>
    </recommendedName>
</protein>
<accession>A0A2R8AGJ1</accession>
<evidence type="ECO:0000313" key="3">
    <source>
        <dbReference type="Proteomes" id="UP000244932"/>
    </source>
</evidence>